<dbReference type="Proteomes" id="UP001108089">
    <property type="component" value="Unassembled WGS sequence"/>
</dbReference>
<dbReference type="EMBL" id="JAKGCU010000041">
    <property type="protein sequence ID" value="MCF3941381.1"/>
    <property type="molecule type" value="Genomic_DNA"/>
</dbReference>
<dbReference type="InterPro" id="IPR009075">
    <property type="entry name" value="AcylCo_DH/oxidase_C"/>
</dbReference>
<comment type="similarity">
    <text evidence="2">Belongs to the acyl-CoA dehydrogenase family.</text>
</comment>
<dbReference type="Pfam" id="PF00441">
    <property type="entry name" value="Acyl-CoA_dh_1"/>
    <property type="match status" value="1"/>
</dbReference>
<evidence type="ECO:0000313" key="8">
    <source>
        <dbReference type="Proteomes" id="UP001108089"/>
    </source>
</evidence>
<dbReference type="SUPFAM" id="SSF56645">
    <property type="entry name" value="Acyl-CoA dehydrogenase NM domain-like"/>
    <property type="match status" value="1"/>
</dbReference>
<protein>
    <submittedName>
        <fullName evidence="7">Acyl-CoA/acyl-ACP dehydrogenase</fullName>
    </submittedName>
</protein>
<dbReference type="InterPro" id="IPR009100">
    <property type="entry name" value="AcylCoA_DH/oxidase_NM_dom_sf"/>
</dbReference>
<reference evidence="7" key="1">
    <citation type="submission" date="2022-01" db="EMBL/GenBank/DDBJ databases">
        <title>Gordonia xiamenensis sp. nov., isolated from surface seawater in Xiamen.</title>
        <authorList>
            <person name="He Y.F."/>
        </authorList>
    </citation>
    <scope>NUCLEOTIDE SEQUENCE</scope>
    <source>
        <strain evidence="7">GW1C4-4</strain>
    </source>
</reference>
<dbReference type="PANTHER" id="PTHR43884:SF20">
    <property type="entry name" value="ACYL-COA DEHYDROGENASE FADE28"/>
    <property type="match status" value="1"/>
</dbReference>
<dbReference type="InterPro" id="IPR036250">
    <property type="entry name" value="AcylCo_DH-like_C"/>
</dbReference>
<evidence type="ECO:0000256" key="1">
    <source>
        <dbReference type="ARBA" id="ARBA00001974"/>
    </source>
</evidence>
<dbReference type="PANTHER" id="PTHR43884">
    <property type="entry name" value="ACYL-COA DEHYDROGENASE"/>
    <property type="match status" value="1"/>
</dbReference>
<evidence type="ECO:0000256" key="2">
    <source>
        <dbReference type="ARBA" id="ARBA00009347"/>
    </source>
</evidence>
<keyword evidence="4" id="KW-0274">FAD</keyword>
<evidence type="ECO:0000313" key="7">
    <source>
        <dbReference type="EMBL" id="MCF3941381.1"/>
    </source>
</evidence>
<comment type="cofactor">
    <cofactor evidence="1">
        <name>FAD</name>
        <dbReference type="ChEBI" id="CHEBI:57692"/>
    </cofactor>
</comment>
<evidence type="ECO:0000256" key="5">
    <source>
        <dbReference type="ARBA" id="ARBA00023002"/>
    </source>
</evidence>
<organism evidence="7 8">
    <name type="scientific">Gordonia tangerina</name>
    <dbReference type="NCBI Taxonomy" id="2911060"/>
    <lineage>
        <taxon>Bacteria</taxon>
        <taxon>Bacillati</taxon>
        <taxon>Actinomycetota</taxon>
        <taxon>Actinomycetes</taxon>
        <taxon>Mycobacteriales</taxon>
        <taxon>Gordoniaceae</taxon>
        <taxon>Gordonia</taxon>
    </lineage>
</organism>
<dbReference type="Gene3D" id="1.10.540.10">
    <property type="entry name" value="Acyl-CoA dehydrogenase/oxidase, N-terminal domain"/>
    <property type="match status" value="1"/>
</dbReference>
<dbReference type="RefSeq" id="WP_235726242.1">
    <property type="nucleotide sequence ID" value="NZ_JAKGCU010000041.1"/>
</dbReference>
<evidence type="ECO:0000256" key="3">
    <source>
        <dbReference type="ARBA" id="ARBA00022630"/>
    </source>
</evidence>
<keyword evidence="8" id="KW-1185">Reference proteome</keyword>
<keyword evidence="5" id="KW-0560">Oxidoreductase</keyword>
<sequence length="372" mass="39604">MADNDTIAYLAATVDDFLRSVYDADTRRRILSSPDERSSLVPALAELGVFAVVWGEEHGGLGLPPSALGPLFIQYGRHLLAGPMLENSLLPGTVYEHASAEGRKLMADAVENGSVLAFLDPAVSNHWSGRLGSVTNVDSKLYGTFEAVRFGSEALALLVVADRGGNPVLHLIEPTAPGVRIEAVGSADPAVNFSRVTLDGAEGAPVGDAATAPEVLARVRRWSRVLIACELSGIATSCVELAVEYAKQREQFGRVIGSFQAIKHMLADMHTEAVSLHNFCEAVAGELDELPHTEAELSAAALKAHAATVAVTVCEGAIQVHGGIGFTAEADIHWYYKRALALRAWYGDSTELEEEVGALVLDQPTARTVERV</sequence>
<evidence type="ECO:0000259" key="6">
    <source>
        <dbReference type="Pfam" id="PF00441"/>
    </source>
</evidence>
<name>A0ABS9DQH8_9ACTN</name>
<feature type="domain" description="Acyl-CoA dehydrogenase/oxidase C-terminal" evidence="6">
    <location>
        <begin position="222"/>
        <end position="349"/>
    </location>
</feature>
<keyword evidence="3" id="KW-0285">Flavoprotein</keyword>
<gene>
    <name evidence="7" type="ORF">L1892_23725</name>
</gene>
<dbReference type="Gene3D" id="1.20.140.10">
    <property type="entry name" value="Butyryl-CoA Dehydrogenase, subunit A, domain 3"/>
    <property type="match status" value="1"/>
</dbReference>
<accession>A0ABS9DQH8</accession>
<dbReference type="SUPFAM" id="SSF47203">
    <property type="entry name" value="Acyl-CoA dehydrogenase C-terminal domain-like"/>
    <property type="match status" value="1"/>
</dbReference>
<evidence type="ECO:0000256" key="4">
    <source>
        <dbReference type="ARBA" id="ARBA00022827"/>
    </source>
</evidence>
<proteinExistence type="inferred from homology"/>
<comment type="caution">
    <text evidence="7">The sequence shown here is derived from an EMBL/GenBank/DDBJ whole genome shotgun (WGS) entry which is preliminary data.</text>
</comment>
<dbReference type="InterPro" id="IPR037069">
    <property type="entry name" value="AcylCoA_DH/ox_N_sf"/>
</dbReference>